<dbReference type="GO" id="GO:0030313">
    <property type="term" value="C:cell envelope"/>
    <property type="evidence" value="ECO:0007669"/>
    <property type="project" value="UniProtKB-SubCell"/>
</dbReference>
<reference evidence="6" key="2">
    <citation type="submission" date="2023-01" db="EMBL/GenBank/DDBJ databases">
        <authorList>
            <person name="Sun Q."/>
            <person name="Evtushenko L."/>
        </authorList>
    </citation>
    <scope>NUCLEOTIDE SEQUENCE</scope>
    <source>
        <strain evidence="6">VKM Ac-1958</strain>
    </source>
</reference>
<comment type="caution">
    <text evidence="6">The sequence shown here is derived from an EMBL/GenBank/DDBJ whole genome shotgun (WGS) entry which is preliminary data.</text>
</comment>
<sequence>MVSSQKPISRRQVLSLMGLAAVAVPLAACAATPGGTAFGTPSATPVPTLDAKNPFGVTAGTTVDSVIFDNAKNTEFFAYLAKELEKSSSALTLAVTPSAQIAQQVQPRFVAGNPPDLLHSAGAGSIPVATLLPSVLDLNDLVDAPNLEGDVIRDAVYPGVLELADFDGKLAAINYSLSVHALWYSRSLFSKMGWKAPRTWDEAMDLGAAAKKEGKYLFTWGKEAASYYLSMAIDSAIKEGGNEVRVALANLEPKSWSQPAVKAAFTAMKKAVDAGYFLPGGAGTQFKAAQAQWSLRQEAIMYPSGSWIEAEMGAEIADGFEMVGAPNPTVTTKSALPYEAIRFAGGNRFVVPTAGANTVGAKETLRTMLSRDAAIEFARINKSPTILRNTVPKDGFGSTALVSATDLLEQAGTNAYAWDFTDAYPFGDDKGRVMNDFLSGGMSVADALSELQKASDRIREDDTIVKIKAS</sequence>
<feature type="chain" id="PRO_5040730807" evidence="5">
    <location>
        <begin position="31"/>
        <end position="470"/>
    </location>
</feature>
<evidence type="ECO:0000256" key="2">
    <source>
        <dbReference type="ARBA" id="ARBA00008520"/>
    </source>
</evidence>
<keyword evidence="6" id="KW-0449">Lipoprotein</keyword>
<dbReference type="InterPro" id="IPR006311">
    <property type="entry name" value="TAT_signal"/>
</dbReference>
<keyword evidence="3" id="KW-0813">Transport</keyword>
<keyword evidence="4 5" id="KW-0732">Signal</keyword>
<comment type="subcellular location">
    <subcellularLocation>
        <location evidence="1">Cell envelope</location>
    </subcellularLocation>
</comment>
<proteinExistence type="inferred from homology"/>
<dbReference type="AlphaFoldDB" id="A0A9W6HRV7"/>
<accession>A0A9W6HRV7</accession>
<keyword evidence="7" id="KW-1185">Reference proteome</keyword>
<evidence type="ECO:0000256" key="3">
    <source>
        <dbReference type="ARBA" id="ARBA00022448"/>
    </source>
</evidence>
<organism evidence="6 7">
    <name type="scientific">Microbacterium keratanolyticum</name>
    <dbReference type="NCBI Taxonomy" id="67574"/>
    <lineage>
        <taxon>Bacteria</taxon>
        <taxon>Bacillati</taxon>
        <taxon>Actinomycetota</taxon>
        <taxon>Actinomycetes</taxon>
        <taxon>Micrococcales</taxon>
        <taxon>Microbacteriaceae</taxon>
        <taxon>Microbacterium</taxon>
    </lineage>
</organism>
<evidence type="ECO:0000256" key="4">
    <source>
        <dbReference type="ARBA" id="ARBA00022729"/>
    </source>
</evidence>
<evidence type="ECO:0000313" key="7">
    <source>
        <dbReference type="Proteomes" id="UP001142325"/>
    </source>
</evidence>
<dbReference type="PROSITE" id="PS51318">
    <property type="entry name" value="TAT"/>
    <property type="match status" value="1"/>
</dbReference>
<dbReference type="InterPro" id="IPR006059">
    <property type="entry name" value="SBP"/>
</dbReference>
<dbReference type="EMBL" id="BSET01000001">
    <property type="protein sequence ID" value="GLK00976.1"/>
    <property type="molecule type" value="Genomic_DNA"/>
</dbReference>
<dbReference type="PANTHER" id="PTHR43649">
    <property type="entry name" value="ARABINOSE-BINDING PROTEIN-RELATED"/>
    <property type="match status" value="1"/>
</dbReference>
<dbReference type="Pfam" id="PF01547">
    <property type="entry name" value="SBP_bac_1"/>
    <property type="match status" value="1"/>
</dbReference>
<gene>
    <name evidence="6" type="ORF">GCM10017596_06910</name>
</gene>
<dbReference type="NCBIfam" id="TIGR03851">
    <property type="entry name" value="chitin_NgcE"/>
    <property type="match status" value="1"/>
</dbReference>
<dbReference type="Gene3D" id="3.40.190.10">
    <property type="entry name" value="Periplasmic binding protein-like II"/>
    <property type="match status" value="1"/>
</dbReference>
<feature type="signal peptide" evidence="5">
    <location>
        <begin position="1"/>
        <end position="30"/>
    </location>
</feature>
<dbReference type="PANTHER" id="PTHR43649:SF31">
    <property type="entry name" value="SN-GLYCEROL-3-PHOSPHATE-BINDING PERIPLASMIC PROTEIN UGPB"/>
    <property type="match status" value="1"/>
</dbReference>
<comment type="similarity">
    <text evidence="2">Belongs to the bacterial solute-binding protein 1 family.</text>
</comment>
<dbReference type="InterPro" id="IPR050490">
    <property type="entry name" value="Bact_solute-bd_prot1"/>
</dbReference>
<reference evidence="6" key="1">
    <citation type="journal article" date="2014" name="Int. J. Syst. Evol. Microbiol.">
        <title>Complete genome sequence of Corynebacterium casei LMG S-19264T (=DSM 44701T), isolated from a smear-ripened cheese.</title>
        <authorList>
            <consortium name="US DOE Joint Genome Institute (JGI-PGF)"/>
            <person name="Walter F."/>
            <person name="Albersmeier A."/>
            <person name="Kalinowski J."/>
            <person name="Ruckert C."/>
        </authorList>
    </citation>
    <scope>NUCLEOTIDE SEQUENCE</scope>
    <source>
        <strain evidence="6">VKM Ac-1958</strain>
    </source>
</reference>
<protein>
    <submittedName>
        <fullName evidence="6">Lipoprotein</fullName>
    </submittedName>
</protein>
<dbReference type="RefSeq" id="WP_204938648.1">
    <property type="nucleotide sequence ID" value="NZ_BAAAUM010000001.1"/>
</dbReference>
<evidence type="ECO:0000256" key="1">
    <source>
        <dbReference type="ARBA" id="ARBA00004196"/>
    </source>
</evidence>
<dbReference type="InterPro" id="IPR022386">
    <property type="entry name" value="Chitin_NgcE"/>
</dbReference>
<dbReference type="SUPFAM" id="SSF53850">
    <property type="entry name" value="Periplasmic binding protein-like II"/>
    <property type="match status" value="1"/>
</dbReference>
<evidence type="ECO:0000313" key="6">
    <source>
        <dbReference type="EMBL" id="GLK00976.1"/>
    </source>
</evidence>
<name>A0A9W6HRV7_9MICO</name>
<evidence type="ECO:0000256" key="5">
    <source>
        <dbReference type="SAM" id="SignalP"/>
    </source>
</evidence>
<dbReference type="Proteomes" id="UP001142325">
    <property type="component" value="Unassembled WGS sequence"/>
</dbReference>